<dbReference type="InterPro" id="IPR004158">
    <property type="entry name" value="DUF247_pln"/>
</dbReference>
<organism evidence="2 3">
    <name type="scientific">Nyssa sinensis</name>
    <dbReference type="NCBI Taxonomy" id="561372"/>
    <lineage>
        <taxon>Eukaryota</taxon>
        <taxon>Viridiplantae</taxon>
        <taxon>Streptophyta</taxon>
        <taxon>Embryophyta</taxon>
        <taxon>Tracheophyta</taxon>
        <taxon>Spermatophyta</taxon>
        <taxon>Magnoliopsida</taxon>
        <taxon>eudicotyledons</taxon>
        <taxon>Gunneridae</taxon>
        <taxon>Pentapetalae</taxon>
        <taxon>asterids</taxon>
        <taxon>Cornales</taxon>
        <taxon>Nyssaceae</taxon>
        <taxon>Nyssa</taxon>
    </lineage>
</organism>
<proteinExistence type="predicted"/>
<keyword evidence="1" id="KW-0812">Transmembrane</keyword>
<feature type="transmembrane region" description="Helical" evidence="1">
    <location>
        <begin position="341"/>
        <end position="367"/>
    </location>
</feature>
<dbReference type="Pfam" id="PF03140">
    <property type="entry name" value="DUF247"/>
    <property type="match status" value="2"/>
</dbReference>
<evidence type="ECO:0000313" key="3">
    <source>
        <dbReference type="Proteomes" id="UP000325577"/>
    </source>
</evidence>
<accession>A0A5J4ZHA3</accession>
<sequence length="369" mass="42844">MASSYAVIENLQEQSQSTTQGVQKVSSSSPRWSIYKVHEDIRNFNKDAYSPLTISIGPFHSSNQEPKTMEADKRQYMNSFLKRIDVKQEEMRVCPEAYDYYRGSSYDEKSLSERLLLDSCFIVELFLRQQGWVHPTEEDKIIKNPSKILLVQRDLLLLENQIPFCVLKQLYSQYRDKEYHIERDSLFSLTQLALKFFQSILPGVNPQALKRNNNADIVHLLDLVHKCYEASMQKPRNLIALEQCCSERRQLMSSYALLMDRLINTSEDVELLEDNLIIRNNLGCNQDVANLFNNLCKGVNVNPTDYIFAGLSAKVNRYCSQLWSKMRANFKRKYYSNPVNFAAFALAIVALLFTILQTVYTIATYYYTL</sequence>
<keyword evidence="1" id="KW-1133">Transmembrane helix</keyword>
<reference evidence="2 3" key="1">
    <citation type="submission" date="2019-09" db="EMBL/GenBank/DDBJ databases">
        <title>A chromosome-level genome assembly of the Chinese tupelo Nyssa sinensis.</title>
        <authorList>
            <person name="Yang X."/>
            <person name="Kang M."/>
            <person name="Yang Y."/>
            <person name="Xiong H."/>
            <person name="Wang M."/>
            <person name="Zhang Z."/>
            <person name="Wang Z."/>
            <person name="Wu H."/>
            <person name="Ma T."/>
            <person name="Liu J."/>
            <person name="Xi Z."/>
        </authorList>
    </citation>
    <scope>NUCLEOTIDE SEQUENCE [LARGE SCALE GENOMIC DNA]</scope>
    <source>
        <strain evidence="2">J267</strain>
        <tissue evidence="2">Leaf</tissue>
    </source>
</reference>
<keyword evidence="3" id="KW-1185">Reference proteome</keyword>
<gene>
    <name evidence="2" type="ORF">F0562_015424</name>
</gene>
<protein>
    <submittedName>
        <fullName evidence="2">Uncharacterized protein</fullName>
    </submittedName>
</protein>
<evidence type="ECO:0000256" key="1">
    <source>
        <dbReference type="SAM" id="Phobius"/>
    </source>
</evidence>
<keyword evidence="1" id="KW-0472">Membrane</keyword>
<dbReference type="Proteomes" id="UP000325577">
    <property type="component" value="Linkage Group LG7"/>
</dbReference>
<dbReference type="AlphaFoldDB" id="A0A5J4ZHA3"/>
<dbReference type="PANTHER" id="PTHR31170">
    <property type="entry name" value="BNAC04G53230D PROTEIN"/>
    <property type="match status" value="1"/>
</dbReference>
<dbReference type="EMBL" id="CM018050">
    <property type="protein sequence ID" value="KAA8517950.1"/>
    <property type="molecule type" value="Genomic_DNA"/>
</dbReference>
<dbReference type="OrthoDB" id="1378449at2759"/>
<name>A0A5J4ZHA3_9ASTE</name>
<evidence type="ECO:0000313" key="2">
    <source>
        <dbReference type="EMBL" id="KAA8517950.1"/>
    </source>
</evidence>